<dbReference type="EMBL" id="RXYK01000016">
    <property type="protein sequence ID" value="RTY35969.1"/>
    <property type="molecule type" value="Genomic_DNA"/>
</dbReference>
<comment type="caution">
    <text evidence="2">The sequence shown here is derived from an EMBL/GenBank/DDBJ whole genome shotgun (WGS) entry which is preliminary data.</text>
</comment>
<dbReference type="Proteomes" id="UP000279908">
    <property type="component" value="Unassembled WGS sequence"/>
</dbReference>
<evidence type="ECO:0000313" key="3">
    <source>
        <dbReference type="Proteomes" id="UP000279908"/>
    </source>
</evidence>
<keyword evidence="1" id="KW-0472">Membrane</keyword>
<accession>A0A3S0NIA0</accession>
<keyword evidence="1" id="KW-0812">Transmembrane</keyword>
<name>A0A3S0NIA0_CHLPH</name>
<sequence>MDFLADTLWWLTLAIASCGAALPAIFRTLRPRAVVPATLIWAGAITATAILYGTAATLTSIALSVAMGALLLGITIFFSGIKGMANSRYR</sequence>
<feature type="transmembrane region" description="Helical" evidence="1">
    <location>
        <begin position="7"/>
        <end position="26"/>
    </location>
</feature>
<feature type="transmembrane region" description="Helical" evidence="1">
    <location>
        <begin position="33"/>
        <end position="55"/>
    </location>
</feature>
<feature type="transmembrane region" description="Helical" evidence="1">
    <location>
        <begin position="61"/>
        <end position="81"/>
    </location>
</feature>
<protein>
    <submittedName>
        <fullName evidence="2">Uncharacterized protein</fullName>
    </submittedName>
</protein>
<dbReference type="OMA" id="CAIAMIP"/>
<proteinExistence type="predicted"/>
<keyword evidence="1" id="KW-1133">Transmembrane helix</keyword>
<evidence type="ECO:0000256" key="1">
    <source>
        <dbReference type="SAM" id="Phobius"/>
    </source>
</evidence>
<evidence type="ECO:0000313" key="2">
    <source>
        <dbReference type="EMBL" id="RTY35969.1"/>
    </source>
</evidence>
<reference evidence="2 3" key="1">
    <citation type="submission" date="2018-12" db="EMBL/GenBank/DDBJ databases">
        <authorList>
            <person name="Lunina O.N."/>
            <person name="Grouzdev D.S."/>
            <person name="Gorlenko V.M."/>
            <person name="Savvichev A.S."/>
        </authorList>
    </citation>
    <scope>NUCLEOTIDE SEQUENCE [LARGE SCALE GENOMIC DNA]</scope>
    <source>
        <strain evidence="2 3">BrKhr-17</strain>
    </source>
</reference>
<dbReference type="RefSeq" id="WP_011890366.1">
    <property type="nucleotide sequence ID" value="NZ_RXYK01000016.1"/>
</dbReference>
<dbReference type="AlphaFoldDB" id="A0A3S0NIA0"/>
<gene>
    <name evidence="2" type="ORF">EKD02_08755</name>
</gene>
<organism evidence="2 3">
    <name type="scientific">Chlorobium phaeovibrioides</name>
    <dbReference type="NCBI Taxonomy" id="1094"/>
    <lineage>
        <taxon>Bacteria</taxon>
        <taxon>Pseudomonadati</taxon>
        <taxon>Chlorobiota</taxon>
        <taxon>Chlorobiia</taxon>
        <taxon>Chlorobiales</taxon>
        <taxon>Chlorobiaceae</taxon>
        <taxon>Chlorobium/Pelodictyon group</taxon>
        <taxon>Chlorobium</taxon>
    </lineage>
</organism>